<dbReference type="PANTHER" id="PTHR31611:SF0">
    <property type="entry name" value="HIGH-AFFINITY NICKEL TRANSPORT PROTEIN NIC1"/>
    <property type="match status" value="1"/>
</dbReference>
<accession>A0A0C9ZEK0</accession>
<dbReference type="GO" id="GO:0012505">
    <property type="term" value="C:endomembrane system"/>
    <property type="evidence" value="ECO:0007669"/>
    <property type="project" value="UniProtKB-SubCell"/>
</dbReference>
<dbReference type="Proteomes" id="UP000054018">
    <property type="component" value="Unassembled WGS sequence"/>
</dbReference>
<feature type="transmembrane region" description="Helical" evidence="8">
    <location>
        <begin position="111"/>
        <end position="135"/>
    </location>
</feature>
<dbReference type="HOGENOM" id="CLU_036094_1_1_1"/>
<protein>
    <recommendedName>
        <fullName evidence="8">Nickel/cobalt efflux system</fullName>
    </recommendedName>
</protein>
<feature type="transmembrane region" description="Helical" evidence="8">
    <location>
        <begin position="35"/>
        <end position="52"/>
    </location>
</feature>
<keyword evidence="5 8" id="KW-0812">Transmembrane</keyword>
<keyword evidence="10" id="KW-1185">Reference proteome</keyword>
<reference evidence="10" key="2">
    <citation type="submission" date="2015-01" db="EMBL/GenBank/DDBJ databases">
        <title>Evolutionary Origins and Diversification of the Mycorrhizal Mutualists.</title>
        <authorList>
            <consortium name="DOE Joint Genome Institute"/>
            <consortium name="Mycorrhizal Genomics Consortium"/>
            <person name="Kohler A."/>
            <person name="Kuo A."/>
            <person name="Nagy L.G."/>
            <person name="Floudas D."/>
            <person name="Copeland A."/>
            <person name="Barry K.W."/>
            <person name="Cichocki N."/>
            <person name="Veneault-Fourrey C."/>
            <person name="LaButti K."/>
            <person name="Lindquist E.A."/>
            <person name="Lipzen A."/>
            <person name="Lundell T."/>
            <person name="Morin E."/>
            <person name="Murat C."/>
            <person name="Riley R."/>
            <person name="Ohm R."/>
            <person name="Sun H."/>
            <person name="Tunlid A."/>
            <person name="Henrissat B."/>
            <person name="Grigoriev I.V."/>
            <person name="Hibbett D.S."/>
            <person name="Martin F."/>
        </authorList>
    </citation>
    <scope>NUCLEOTIDE SEQUENCE [LARGE SCALE GENOMIC DNA]</scope>
    <source>
        <strain evidence="10">441</strain>
    </source>
</reference>
<evidence type="ECO:0000256" key="5">
    <source>
        <dbReference type="ARBA" id="ARBA00022692"/>
    </source>
</evidence>
<dbReference type="AlphaFoldDB" id="A0A0C9ZEK0"/>
<dbReference type="InterPro" id="IPR004688">
    <property type="entry name" value="Ni/Co_transpt"/>
</dbReference>
<keyword evidence="3 8" id="KW-0813">Transport</keyword>
<comment type="subcellular location">
    <subcellularLocation>
        <location evidence="8">Cell membrane</location>
        <topology evidence="8">Multi-pass membrane protein</topology>
    </subcellularLocation>
    <subcellularLocation>
        <location evidence="1">Endomembrane system</location>
        <topology evidence="1">Multi-pass membrane protein</topology>
    </subcellularLocation>
</comment>
<comment type="similarity">
    <text evidence="2 8">Belongs to the NiCoT transporter (TC 2.A.52) family.</text>
</comment>
<feature type="transmembrane region" description="Helical" evidence="8">
    <location>
        <begin position="350"/>
        <end position="367"/>
    </location>
</feature>
<dbReference type="EMBL" id="KN833807">
    <property type="protein sequence ID" value="KIK18368.1"/>
    <property type="molecule type" value="Genomic_DNA"/>
</dbReference>
<evidence type="ECO:0000256" key="2">
    <source>
        <dbReference type="ARBA" id="ARBA00010892"/>
    </source>
</evidence>
<reference evidence="9 10" key="1">
    <citation type="submission" date="2014-04" db="EMBL/GenBank/DDBJ databases">
        <authorList>
            <consortium name="DOE Joint Genome Institute"/>
            <person name="Kuo A."/>
            <person name="Kohler A."/>
            <person name="Costa M.D."/>
            <person name="Nagy L.G."/>
            <person name="Floudas D."/>
            <person name="Copeland A."/>
            <person name="Barry K.W."/>
            <person name="Cichocki N."/>
            <person name="Veneault-Fourrey C."/>
            <person name="LaButti K."/>
            <person name="Lindquist E.A."/>
            <person name="Lipzen A."/>
            <person name="Lundell T."/>
            <person name="Morin E."/>
            <person name="Murat C."/>
            <person name="Sun H."/>
            <person name="Tunlid A."/>
            <person name="Henrissat B."/>
            <person name="Grigoriev I.V."/>
            <person name="Hibbett D.S."/>
            <person name="Martin F."/>
            <person name="Nordberg H.P."/>
            <person name="Cantor M.N."/>
            <person name="Hua S.X."/>
        </authorList>
    </citation>
    <scope>NUCLEOTIDE SEQUENCE [LARGE SCALE GENOMIC DNA]</scope>
    <source>
        <strain evidence="9 10">441</strain>
    </source>
</reference>
<dbReference type="GO" id="GO:0015099">
    <property type="term" value="F:nickel cation transmembrane transporter activity"/>
    <property type="evidence" value="ECO:0007669"/>
    <property type="project" value="UniProtKB-UniRule"/>
</dbReference>
<feature type="transmembrane region" description="Helical" evidence="8">
    <location>
        <begin position="7"/>
        <end position="29"/>
    </location>
</feature>
<dbReference type="GO" id="GO:0005886">
    <property type="term" value="C:plasma membrane"/>
    <property type="evidence" value="ECO:0007669"/>
    <property type="project" value="UniProtKB-SubCell"/>
</dbReference>
<feature type="transmembrane region" description="Helical" evidence="8">
    <location>
        <begin position="147"/>
        <end position="169"/>
    </location>
</feature>
<proteinExistence type="inferred from homology"/>
<evidence type="ECO:0000256" key="8">
    <source>
        <dbReference type="RuleBase" id="RU362101"/>
    </source>
</evidence>
<dbReference type="OrthoDB" id="5197598at2759"/>
<evidence type="ECO:0000256" key="1">
    <source>
        <dbReference type="ARBA" id="ARBA00004127"/>
    </source>
</evidence>
<evidence type="ECO:0000256" key="7">
    <source>
        <dbReference type="ARBA" id="ARBA00023136"/>
    </source>
</evidence>
<evidence type="ECO:0000256" key="4">
    <source>
        <dbReference type="ARBA" id="ARBA00022596"/>
    </source>
</evidence>
<feature type="transmembrane region" description="Helical" evidence="8">
    <location>
        <begin position="218"/>
        <end position="241"/>
    </location>
</feature>
<name>A0A0C9ZEK0_9AGAM</name>
<keyword evidence="6 8" id="KW-1133">Transmembrane helix</keyword>
<dbReference type="InterPro" id="IPR011541">
    <property type="entry name" value="Ni/Co_transpt_high_affinity"/>
</dbReference>
<evidence type="ECO:0000256" key="6">
    <source>
        <dbReference type="ARBA" id="ARBA00022989"/>
    </source>
</evidence>
<evidence type="ECO:0000313" key="9">
    <source>
        <dbReference type="EMBL" id="KIK18368.1"/>
    </source>
</evidence>
<evidence type="ECO:0000313" key="10">
    <source>
        <dbReference type="Proteomes" id="UP000054018"/>
    </source>
</evidence>
<keyword evidence="4" id="KW-0533">Nickel</keyword>
<evidence type="ECO:0000256" key="3">
    <source>
        <dbReference type="ARBA" id="ARBA00022448"/>
    </source>
</evidence>
<sequence>MGLSKLFFSLTVFGRSLLLIVLLLLANAVCWGVAAGWHTLLGLSMLAWTIGLRHGKNDSTNVAGIHNPHHSQLWTLITSASTHLELHTCSAIDNATRTLISHGQLPVTCGFYFSLGHSTIVIAANLAIVISTSVYNKLSTLNNLASVVGTAISASFLFLVGLGNSVILWKIIRQRRGKHREGQDATMNSDPPIQNTLMMRVIGPLVNFVNRPWKMYPVGVLFGLGFDTASSIALLALSALAQRSSGGNGIRPSQVLVLPMLFTSGMTLVDSLNSVMMLYSYSGFTEHSWKIFERTTPANEVEDGERTTHSARQHAGTSAIVIAGVSTGAEEGDKDVAREKDLVARTKRQTLSNLSILLTSMSILLAFR</sequence>
<dbReference type="STRING" id="765257.A0A0C9ZEK0"/>
<organism evidence="9 10">
    <name type="scientific">Pisolithus microcarpus 441</name>
    <dbReference type="NCBI Taxonomy" id="765257"/>
    <lineage>
        <taxon>Eukaryota</taxon>
        <taxon>Fungi</taxon>
        <taxon>Dikarya</taxon>
        <taxon>Basidiomycota</taxon>
        <taxon>Agaricomycotina</taxon>
        <taxon>Agaricomycetes</taxon>
        <taxon>Agaricomycetidae</taxon>
        <taxon>Boletales</taxon>
        <taxon>Sclerodermatineae</taxon>
        <taxon>Pisolithaceae</taxon>
        <taxon>Pisolithus</taxon>
    </lineage>
</organism>
<dbReference type="Pfam" id="PF03824">
    <property type="entry name" value="NicO"/>
    <property type="match status" value="1"/>
</dbReference>
<feature type="transmembrane region" description="Helical" evidence="8">
    <location>
        <begin position="261"/>
        <end position="281"/>
    </location>
</feature>
<dbReference type="PANTHER" id="PTHR31611">
    <property type="entry name" value="HIGH-AFFINITY NICKEL TRANSPORT PROTEIN NIC1"/>
    <property type="match status" value="1"/>
</dbReference>
<keyword evidence="7 8" id="KW-0472">Membrane</keyword>
<gene>
    <name evidence="9" type="ORF">PISMIDRAFT_684258</name>
</gene>